<sequence>MEDIGNISSSTSNLTYTEWMDKLRFMFADNISGGPSGLGDGEDYNSNGGTQQEKSFDHGDATINDPFTCNFGNGTLNAGSHLDENSAKSWNSRGNQQVYVDRPQSYTSQMGHINVGIVAPSELQLVSNQHLPAQNSGDSSFAPQNYLSQVGHINVGIVAPSDLQLGPDQHLPAQNLGNSSFVAAAAATPAVAKHLCDKLILMTKKAISEHLRKEHGLKTRNSDVACGWQGCTWKKRGDTSVRHFMEVHLGINGARCSRCFAYFKSRNCRELKEHRKEGECRKAKILYPENGGEKVRCKYIVCEEIVDPINTVQLV</sequence>
<name>A0ACB7ZSU4_9AGAM</name>
<reference evidence="1" key="1">
    <citation type="journal article" date="2021" name="New Phytol.">
        <title>Evolutionary innovations through gain and loss of genes in the ectomycorrhizal Boletales.</title>
        <authorList>
            <person name="Wu G."/>
            <person name="Miyauchi S."/>
            <person name="Morin E."/>
            <person name="Kuo A."/>
            <person name="Drula E."/>
            <person name="Varga T."/>
            <person name="Kohler A."/>
            <person name="Feng B."/>
            <person name="Cao Y."/>
            <person name="Lipzen A."/>
            <person name="Daum C."/>
            <person name="Hundley H."/>
            <person name="Pangilinan J."/>
            <person name="Johnson J."/>
            <person name="Barry K."/>
            <person name="LaButti K."/>
            <person name="Ng V."/>
            <person name="Ahrendt S."/>
            <person name="Min B."/>
            <person name="Choi I.G."/>
            <person name="Park H."/>
            <person name="Plett J.M."/>
            <person name="Magnuson J."/>
            <person name="Spatafora J.W."/>
            <person name="Nagy L.G."/>
            <person name="Henrissat B."/>
            <person name="Grigoriev I.V."/>
            <person name="Yang Z.L."/>
            <person name="Xu J."/>
            <person name="Martin F.M."/>
        </authorList>
    </citation>
    <scope>NUCLEOTIDE SEQUENCE</scope>
    <source>
        <strain evidence="1">ATCC 28755</strain>
    </source>
</reference>
<keyword evidence="2" id="KW-1185">Reference proteome</keyword>
<gene>
    <name evidence="1" type="ORF">BJ138DRAFT_1167382</name>
</gene>
<comment type="caution">
    <text evidence="1">The sequence shown here is derived from an EMBL/GenBank/DDBJ whole genome shotgun (WGS) entry which is preliminary data.</text>
</comment>
<protein>
    <submittedName>
        <fullName evidence="1">Uncharacterized protein</fullName>
    </submittedName>
</protein>
<accession>A0ACB7ZSU4</accession>
<dbReference type="EMBL" id="MU268689">
    <property type="protein sequence ID" value="KAH7903927.1"/>
    <property type="molecule type" value="Genomic_DNA"/>
</dbReference>
<evidence type="ECO:0000313" key="2">
    <source>
        <dbReference type="Proteomes" id="UP000790377"/>
    </source>
</evidence>
<dbReference type="Proteomes" id="UP000790377">
    <property type="component" value="Unassembled WGS sequence"/>
</dbReference>
<evidence type="ECO:0000313" key="1">
    <source>
        <dbReference type="EMBL" id="KAH7903927.1"/>
    </source>
</evidence>
<proteinExistence type="predicted"/>
<organism evidence="1 2">
    <name type="scientific">Hygrophoropsis aurantiaca</name>
    <dbReference type="NCBI Taxonomy" id="72124"/>
    <lineage>
        <taxon>Eukaryota</taxon>
        <taxon>Fungi</taxon>
        <taxon>Dikarya</taxon>
        <taxon>Basidiomycota</taxon>
        <taxon>Agaricomycotina</taxon>
        <taxon>Agaricomycetes</taxon>
        <taxon>Agaricomycetidae</taxon>
        <taxon>Boletales</taxon>
        <taxon>Coniophorineae</taxon>
        <taxon>Hygrophoropsidaceae</taxon>
        <taxon>Hygrophoropsis</taxon>
    </lineage>
</organism>